<dbReference type="EMBL" id="CATNWA010005579">
    <property type="protein sequence ID" value="CAI9550269.1"/>
    <property type="molecule type" value="Genomic_DNA"/>
</dbReference>
<protein>
    <submittedName>
        <fullName evidence="1">Uncharacterized protein</fullName>
    </submittedName>
</protein>
<name>A0ABN9BRF3_9NEOB</name>
<evidence type="ECO:0000313" key="1">
    <source>
        <dbReference type="EMBL" id="CAI9550269.1"/>
    </source>
</evidence>
<sequence>MQGPGFSNTLSVCIRRLFFFFFSSRVPLEEKLFLLS</sequence>
<organism evidence="1 2">
    <name type="scientific">Staurois parvus</name>
    <dbReference type="NCBI Taxonomy" id="386267"/>
    <lineage>
        <taxon>Eukaryota</taxon>
        <taxon>Metazoa</taxon>
        <taxon>Chordata</taxon>
        <taxon>Craniata</taxon>
        <taxon>Vertebrata</taxon>
        <taxon>Euteleostomi</taxon>
        <taxon>Amphibia</taxon>
        <taxon>Batrachia</taxon>
        <taxon>Anura</taxon>
        <taxon>Neobatrachia</taxon>
        <taxon>Ranoidea</taxon>
        <taxon>Ranidae</taxon>
        <taxon>Staurois</taxon>
    </lineage>
</organism>
<dbReference type="Proteomes" id="UP001162483">
    <property type="component" value="Unassembled WGS sequence"/>
</dbReference>
<gene>
    <name evidence="1" type="ORF">SPARVUS_LOCUS3484671</name>
</gene>
<accession>A0ABN9BRF3</accession>
<proteinExistence type="predicted"/>
<comment type="caution">
    <text evidence="1">The sequence shown here is derived from an EMBL/GenBank/DDBJ whole genome shotgun (WGS) entry which is preliminary data.</text>
</comment>
<keyword evidence="2" id="KW-1185">Reference proteome</keyword>
<evidence type="ECO:0000313" key="2">
    <source>
        <dbReference type="Proteomes" id="UP001162483"/>
    </source>
</evidence>
<reference evidence="1" key="1">
    <citation type="submission" date="2023-05" db="EMBL/GenBank/DDBJ databases">
        <authorList>
            <person name="Stuckert A."/>
        </authorList>
    </citation>
    <scope>NUCLEOTIDE SEQUENCE</scope>
</reference>